<dbReference type="InterPro" id="IPR011004">
    <property type="entry name" value="Trimer_LpxA-like_sf"/>
</dbReference>
<evidence type="ECO:0000256" key="13">
    <source>
        <dbReference type="ARBA" id="ARBA00022984"/>
    </source>
</evidence>
<feature type="binding site" evidence="20">
    <location>
        <begin position="77"/>
        <end position="78"/>
    </location>
    <ligand>
        <name>UDP-N-acetyl-alpha-D-glucosamine</name>
        <dbReference type="ChEBI" id="CHEBI:57705"/>
    </ligand>
</feature>
<organism evidence="22 23">
    <name type="scientific">Candidatus Monoglobus merdigallinarum</name>
    <dbReference type="NCBI Taxonomy" id="2838698"/>
    <lineage>
        <taxon>Bacteria</taxon>
        <taxon>Bacillati</taxon>
        <taxon>Bacillota</taxon>
        <taxon>Clostridia</taxon>
        <taxon>Monoglobales</taxon>
        <taxon>Monoglobaceae</taxon>
        <taxon>Monoglobus</taxon>
    </lineage>
</organism>
<evidence type="ECO:0000256" key="17">
    <source>
        <dbReference type="ARBA" id="ARBA00048247"/>
    </source>
</evidence>
<evidence type="ECO:0000256" key="15">
    <source>
        <dbReference type="ARBA" id="ARBA00023315"/>
    </source>
</evidence>
<keyword evidence="9 20" id="KW-0479">Metal-binding</keyword>
<comment type="pathway">
    <text evidence="2 20">Nucleotide-sugar biosynthesis; UDP-N-acetyl-alpha-D-glucosamine biosynthesis; N-acetyl-alpha-D-glucosamine 1-phosphate from alpha-D-glucosamine 6-phosphate (route II): step 2/2.</text>
</comment>
<feature type="region of interest" description="Linker" evidence="20">
    <location>
        <begin position="228"/>
        <end position="248"/>
    </location>
</feature>
<feature type="binding site" evidence="20">
    <location>
        <position position="330"/>
    </location>
    <ligand>
        <name>UDP-N-acetyl-alpha-D-glucosamine</name>
        <dbReference type="ChEBI" id="CHEBI:57705"/>
    </ligand>
</feature>
<dbReference type="GO" id="GO:0019134">
    <property type="term" value="F:glucosamine-1-phosphate N-acetyltransferase activity"/>
    <property type="evidence" value="ECO:0007669"/>
    <property type="project" value="UniProtKB-UniRule"/>
</dbReference>
<evidence type="ECO:0000256" key="16">
    <source>
        <dbReference type="ARBA" id="ARBA00023316"/>
    </source>
</evidence>
<sequence>MSLYSIILAAGEGKRMKSSIAKPLQQAAGKALVEWVADTAKEAGSDENIVVIGHKAEDIKAYLGGSVKYAYQLQQLGTGHAVMQGMEQLGGAQGTVMVLYGDSPLIEAETLKKVKAEHDENGRAATVITAHVDDPYGYGRIVREDGKIARIVEQKDATDAEKQINEVNSGMYFFDIEKLRSALGRLNNDNAQGEYYITDVIEIMLSDGESVGAFVTDFEQILGVNDKLQLAQVGKILNRRKVEELMLGGVTVIDPDKIHVTTNVKVGRDTVLYPGTILEGDTVIGENCVIGSDTSLNNCKVGDNTHILKSVAIDSEIGANTNVGPFAYIRPGSKVGSSVKIGDFVEIKNSTIDDDTKVAHLTYIGDADVGKRVNFGCGTVVVNYDGEHKHRTTIEDDCFIGCNTNLVSPVVVRHGAYTAAGSTITDEVPAESLAIARSKQVVKEQWTINRKKDK</sequence>
<keyword evidence="11 20" id="KW-0460">Magnesium</keyword>
<dbReference type="Gene3D" id="2.160.10.10">
    <property type="entry name" value="Hexapeptide repeat proteins"/>
    <property type="match status" value="1"/>
</dbReference>
<feature type="binding site" evidence="20">
    <location>
        <begin position="383"/>
        <end position="384"/>
    </location>
    <ligand>
        <name>acetyl-CoA</name>
        <dbReference type="ChEBI" id="CHEBI:57288"/>
    </ligand>
</feature>
<protein>
    <recommendedName>
        <fullName evidence="20">Bifunctional protein GlmU</fullName>
    </recommendedName>
    <domain>
        <recommendedName>
            <fullName evidence="20">UDP-N-acetylglucosamine pyrophosphorylase</fullName>
            <ecNumber evidence="20">2.7.7.23</ecNumber>
        </recommendedName>
        <alternativeName>
            <fullName evidence="20">N-acetylglucosamine-1-phosphate uridyltransferase</fullName>
        </alternativeName>
    </domain>
    <domain>
        <recommendedName>
            <fullName evidence="20">Glucosamine-1-phosphate N-acetyltransferase</fullName>
            <ecNumber evidence="20">2.3.1.157</ecNumber>
        </recommendedName>
    </domain>
</protein>
<keyword evidence="14 20" id="KW-0511">Multifunctional enzyme</keyword>
<evidence type="ECO:0000256" key="14">
    <source>
        <dbReference type="ARBA" id="ARBA00023268"/>
    </source>
</evidence>
<feature type="binding site" evidence="20">
    <location>
        <position position="139"/>
    </location>
    <ligand>
        <name>UDP-N-acetyl-alpha-D-glucosamine</name>
        <dbReference type="ChEBI" id="CHEBI:57705"/>
    </ligand>
</feature>
<dbReference type="Gene3D" id="3.90.550.10">
    <property type="entry name" value="Spore Coat Polysaccharide Biosynthesis Protein SpsA, Chain A"/>
    <property type="match status" value="1"/>
</dbReference>
<keyword evidence="16 20" id="KW-0961">Cell wall biogenesis/degradation</keyword>
<evidence type="ECO:0000259" key="21">
    <source>
        <dbReference type="Pfam" id="PF00483"/>
    </source>
</evidence>
<keyword evidence="10 20" id="KW-0677">Repeat</keyword>
<feature type="binding site" evidence="20">
    <location>
        <position position="363"/>
    </location>
    <ligand>
        <name>UDP-N-acetyl-alpha-D-glucosamine</name>
        <dbReference type="ChEBI" id="CHEBI:57705"/>
    </ligand>
</feature>
<evidence type="ECO:0000256" key="12">
    <source>
        <dbReference type="ARBA" id="ARBA00022960"/>
    </source>
</evidence>
<dbReference type="NCBIfam" id="TIGR01173">
    <property type="entry name" value="glmU"/>
    <property type="match status" value="1"/>
</dbReference>
<evidence type="ECO:0000256" key="5">
    <source>
        <dbReference type="ARBA" id="ARBA00007947"/>
    </source>
</evidence>
<dbReference type="Pfam" id="PF00132">
    <property type="entry name" value="Hexapep"/>
    <property type="match status" value="2"/>
</dbReference>
<comment type="caution">
    <text evidence="22">The sequence shown here is derived from an EMBL/GenBank/DDBJ whole genome shotgun (WGS) entry which is preliminary data.</text>
</comment>
<dbReference type="GO" id="GO:0005737">
    <property type="term" value="C:cytoplasm"/>
    <property type="evidence" value="ECO:0007669"/>
    <property type="project" value="UniProtKB-SubCell"/>
</dbReference>
<comment type="pathway">
    <text evidence="20">Bacterial outer membrane biogenesis; LPS lipid A biosynthesis.</text>
</comment>
<reference evidence="22" key="1">
    <citation type="journal article" date="2021" name="PeerJ">
        <title>Extensive microbial diversity within the chicken gut microbiome revealed by metagenomics and culture.</title>
        <authorList>
            <person name="Gilroy R."/>
            <person name="Ravi A."/>
            <person name="Getino M."/>
            <person name="Pursley I."/>
            <person name="Horton D.L."/>
            <person name="Alikhan N.F."/>
            <person name="Baker D."/>
            <person name="Gharbi K."/>
            <person name="Hall N."/>
            <person name="Watson M."/>
            <person name="Adriaenssens E.M."/>
            <person name="Foster-Nyarko E."/>
            <person name="Jarju S."/>
            <person name="Secka A."/>
            <person name="Antonio M."/>
            <person name="Oren A."/>
            <person name="Chaudhuri R.R."/>
            <person name="La Ragione R."/>
            <person name="Hildebrand F."/>
            <person name="Pallen M.J."/>
        </authorList>
    </citation>
    <scope>NUCLEOTIDE SEQUENCE</scope>
    <source>
        <strain evidence="22">5790</strain>
    </source>
</reference>
<comment type="subcellular location">
    <subcellularLocation>
        <location evidence="1 20">Cytoplasm</location>
    </subcellularLocation>
</comment>
<evidence type="ECO:0000256" key="2">
    <source>
        <dbReference type="ARBA" id="ARBA00005166"/>
    </source>
</evidence>
<dbReference type="GO" id="GO:0009252">
    <property type="term" value="P:peptidoglycan biosynthetic process"/>
    <property type="evidence" value="ECO:0007669"/>
    <property type="project" value="UniProtKB-UniRule"/>
</dbReference>
<comment type="cofactor">
    <cofactor evidence="20">
        <name>Mg(2+)</name>
        <dbReference type="ChEBI" id="CHEBI:18420"/>
    </cofactor>
    <text evidence="20">Binds 1 Mg(2+) ion per subunit.</text>
</comment>
<evidence type="ECO:0000256" key="11">
    <source>
        <dbReference type="ARBA" id="ARBA00022842"/>
    </source>
</evidence>
<keyword evidence="12 20" id="KW-0133">Cell shape</keyword>
<dbReference type="PANTHER" id="PTHR43584:SF3">
    <property type="entry name" value="BIFUNCTIONAL PROTEIN GLMU"/>
    <property type="match status" value="1"/>
</dbReference>
<dbReference type="HAMAP" id="MF_01631">
    <property type="entry name" value="GlmU"/>
    <property type="match status" value="1"/>
</dbReference>
<dbReference type="EMBL" id="DXIJ01000114">
    <property type="protein sequence ID" value="HIV86224.1"/>
    <property type="molecule type" value="Genomic_DNA"/>
</dbReference>
<dbReference type="GO" id="GO:0003977">
    <property type="term" value="F:UDP-N-acetylglucosamine diphosphorylase activity"/>
    <property type="evidence" value="ECO:0007669"/>
    <property type="project" value="UniProtKB-UniRule"/>
</dbReference>
<dbReference type="InterPro" id="IPR005835">
    <property type="entry name" value="NTP_transferase_dom"/>
</dbReference>
<evidence type="ECO:0000256" key="19">
    <source>
        <dbReference type="ARBA" id="ARBA00049628"/>
    </source>
</evidence>
<evidence type="ECO:0000256" key="8">
    <source>
        <dbReference type="ARBA" id="ARBA00022695"/>
    </source>
</evidence>
<comment type="catalytic activity">
    <reaction evidence="17 20">
        <text>alpha-D-glucosamine 1-phosphate + acetyl-CoA = N-acetyl-alpha-D-glucosamine 1-phosphate + CoA + H(+)</text>
        <dbReference type="Rhea" id="RHEA:13725"/>
        <dbReference type="ChEBI" id="CHEBI:15378"/>
        <dbReference type="ChEBI" id="CHEBI:57287"/>
        <dbReference type="ChEBI" id="CHEBI:57288"/>
        <dbReference type="ChEBI" id="CHEBI:57776"/>
        <dbReference type="ChEBI" id="CHEBI:58516"/>
        <dbReference type="EC" id="2.3.1.157"/>
    </reaction>
</comment>
<dbReference type="InterPro" id="IPR029044">
    <property type="entry name" value="Nucleotide-diphossugar_trans"/>
</dbReference>
<feature type="binding site" evidence="20">
    <location>
        <position position="168"/>
    </location>
    <ligand>
        <name>UDP-N-acetyl-alpha-D-glucosamine</name>
        <dbReference type="ChEBI" id="CHEBI:57705"/>
    </ligand>
</feature>
<feature type="binding site" evidence="20">
    <location>
        <position position="153"/>
    </location>
    <ligand>
        <name>UDP-N-acetyl-alpha-D-glucosamine</name>
        <dbReference type="ChEBI" id="CHEBI:57705"/>
    </ligand>
</feature>
<comment type="catalytic activity">
    <reaction evidence="18 20">
        <text>N-acetyl-alpha-D-glucosamine 1-phosphate + UTP + H(+) = UDP-N-acetyl-alpha-D-glucosamine + diphosphate</text>
        <dbReference type="Rhea" id="RHEA:13509"/>
        <dbReference type="ChEBI" id="CHEBI:15378"/>
        <dbReference type="ChEBI" id="CHEBI:33019"/>
        <dbReference type="ChEBI" id="CHEBI:46398"/>
        <dbReference type="ChEBI" id="CHEBI:57705"/>
        <dbReference type="ChEBI" id="CHEBI:57776"/>
        <dbReference type="EC" id="2.7.7.23"/>
    </reaction>
</comment>
<comment type="function">
    <text evidence="19 20">Catalyzes the last two sequential reactions in the de novo biosynthetic pathway for UDP-N-acetylglucosamine (UDP-GlcNAc). The C-terminal domain catalyzes the transfer of acetyl group from acetyl coenzyme A to glucosamine-1-phosphate (GlcN-1-P) to produce N-acetylglucosamine-1-phosphate (GlcNAc-1-P), which is converted into UDP-GlcNAc by the transfer of uridine 5-monophosphate (from uridine 5-triphosphate), a reaction catalyzed by the N-terminal domain.</text>
</comment>
<feature type="binding site" evidence="20">
    <location>
        <position position="22"/>
    </location>
    <ligand>
        <name>UDP-N-acetyl-alpha-D-glucosamine</name>
        <dbReference type="ChEBI" id="CHEBI:57705"/>
    </ligand>
</feature>
<dbReference type="GO" id="GO:0006048">
    <property type="term" value="P:UDP-N-acetylglucosamine biosynthetic process"/>
    <property type="evidence" value="ECO:0007669"/>
    <property type="project" value="InterPro"/>
</dbReference>
<keyword evidence="8 20" id="KW-0548">Nucleotidyltransferase</keyword>
<dbReference type="InterPro" id="IPR005882">
    <property type="entry name" value="Bifunctional_GlmU"/>
</dbReference>
<reference evidence="22" key="2">
    <citation type="submission" date="2021-04" db="EMBL/GenBank/DDBJ databases">
        <authorList>
            <person name="Gilroy R."/>
        </authorList>
    </citation>
    <scope>NUCLEOTIDE SEQUENCE</scope>
    <source>
        <strain evidence="22">5790</strain>
    </source>
</reference>
<evidence type="ECO:0000256" key="10">
    <source>
        <dbReference type="ARBA" id="ARBA00022737"/>
    </source>
</evidence>
<keyword evidence="13 20" id="KW-0573">Peptidoglycan synthesis</keyword>
<evidence type="ECO:0000256" key="1">
    <source>
        <dbReference type="ARBA" id="ARBA00004496"/>
    </source>
</evidence>
<feature type="binding site" evidence="20">
    <location>
        <position position="102"/>
    </location>
    <ligand>
        <name>Mg(2+)</name>
        <dbReference type="ChEBI" id="CHEBI:18420"/>
    </ligand>
</feature>
<feature type="binding site" evidence="20">
    <location>
        <position position="420"/>
    </location>
    <ligand>
        <name>acetyl-CoA</name>
        <dbReference type="ChEBI" id="CHEBI:57288"/>
    </ligand>
</feature>
<feature type="binding site" evidence="20">
    <location>
        <begin position="100"/>
        <end position="102"/>
    </location>
    <ligand>
        <name>UDP-N-acetyl-alpha-D-glucosamine</name>
        <dbReference type="ChEBI" id="CHEBI:57705"/>
    </ligand>
</feature>
<feature type="active site" description="Proton acceptor" evidence="20">
    <location>
        <position position="360"/>
    </location>
</feature>
<accession>A0A9D1TMJ4</accession>
<dbReference type="CDD" id="cd03353">
    <property type="entry name" value="LbH_GlmU_C"/>
    <property type="match status" value="1"/>
</dbReference>
<keyword evidence="7 20" id="KW-0808">Transferase</keyword>
<evidence type="ECO:0000256" key="18">
    <source>
        <dbReference type="ARBA" id="ARBA00048493"/>
    </source>
</evidence>
<dbReference type="GO" id="GO:0009245">
    <property type="term" value="P:lipid A biosynthetic process"/>
    <property type="evidence" value="ECO:0007669"/>
    <property type="project" value="UniProtKB-UniRule"/>
</dbReference>
<feature type="binding site" evidence="20">
    <location>
        <position position="348"/>
    </location>
    <ligand>
        <name>UDP-N-acetyl-alpha-D-glucosamine</name>
        <dbReference type="ChEBI" id="CHEBI:57705"/>
    </ligand>
</feature>
<evidence type="ECO:0000256" key="9">
    <source>
        <dbReference type="ARBA" id="ARBA00022723"/>
    </source>
</evidence>
<dbReference type="InterPro" id="IPR050065">
    <property type="entry name" value="GlmU-like"/>
</dbReference>
<evidence type="ECO:0000256" key="7">
    <source>
        <dbReference type="ARBA" id="ARBA00022679"/>
    </source>
</evidence>
<evidence type="ECO:0000256" key="4">
    <source>
        <dbReference type="ARBA" id="ARBA00007707"/>
    </source>
</evidence>
<gene>
    <name evidence="20 22" type="primary">glmU</name>
    <name evidence="22" type="ORF">H9900_05370</name>
</gene>
<dbReference type="SUPFAM" id="SSF53448">
    <property type="entry name" value="Nucleotide-diphospho-sugar transferases"/>
    <property type="match status" value="1"/>
</dbReference>
<dbReference type="CDD" id="cd02540">
    <property type="entry name" value="GT2_GlmU_N_bac"/>
    <property type="match status" value="1"/>
</dbReference>
<dbReference type="GO" id="GO:0000902">
    <property type="term" value="P:cell morphogenesis"/>
    <property type="evidence" value="ECO:0007669"/>
    <property type="project" value="UniProtKB-UniRule"/>
</dbReference>
<comment type="similarity">
    <text evidence="4 20">In the C-terminal section; belongs to the transferase hexapeptide repeat family.</text>
</comment>
<dbReference type="GO" id="GO:0016020">
    <property type="term" value="C:membrane"/>
    <property type="evidence" value="ECO:0007669"/>
    <property type="project" value="GOC"/>
</dbReference>
<dbReference type="AlphaFoldDB" id="A0A9D1TMJ4"/>
<dbReference type="InterPro" id="IPR001451">
    <property type="entry name" value="Hexapep"/>
</dbReference>
<dbReference type="SUPFAM" id="SSF51161">
    <property type="entry name" value="Trimeric LpxA-like enzymes"/>
    <property type="match status" value="1"/>
</dbReference>
<keyword evidence="15 20" id="KW-0012">Acyltransferase</keyword>
<dbReference type="Proteomes" id="UP000824162">
    <property type="component" value="Unassembled WGS sequence"/>
</dbReference>
<evidence type="ECO:0000256" key="20">
    <source>
        <dbReference type="HAMAP-Rule" id="MF_01631"/>
    </source>
</evidence>
<proteinExistence type="inferred from homology"/>
<feature type="binding site" evidence="20">
    <location>
        <position position="225"/>
    </location>
    <ligand>
        <name>Mg(2+)</name>
        <dbReference type="ChEBI" id="CHEBI:18420"/>
    </ligand>
</feature>
<feature type="binding site" evidence="20">
    <location>
        <position position="225"/>
    </location>
    <ligand>
        <name>UDP-N-acetyl-alpha-D-glucosamine</name>
        <dbReference type="ChEBI" id="CHEBI:57705"/>
    </ligand>
</feature>
<dbReference type="NCBIfam" id="NF010934">
    <property type="entry name" value="PRK14354.1"/>
    <property type="match status" value="1"/>
</dbReference>
<evidence type="ECO:0000256" key="6">
    <source>
        <dbReference type="ARBA" id="ARBA00022490"/>
    </source>
</evidence>
<comment type="pathway">
    <text evidence="3 20">Nucleotide-sugar biosynthesis; UDP-N-acetyl-alpha-D-glucosamine biosynthesis; UDP-N-acetyl-alpha-D-glucosamine from N-acetyl-alpha-D-glucosamine 1-phosphate: step 1/1.</text>
</comment>
<keyword evidence="6 20" id="KW-0963">Cytoplasm</keyword>
<dbReference type="PANTHER" id="PTHR43584">
    <property type="entry name" value="NUCLEOTIDYL TRANSFERASE"/>
    <property type="match status" value="1"/>
</dbReference>
<dbReference type="InterPro" id="IPR038009">
    <property type="entry name" value="GlmU_C_LbH"/>
</dbReference>
<dbReference type="Pfam" id="PF00483">
    <property type="entry name" value="NTP_transferase"/>
    <property type="match status" value="1"/>
</dbReference>
<feature type="region of interest" description="N-acetyltransferase" evidence="20">
    <location>
        <begin position="249"/>
        <end position="454"/>
    </location>
</feature>
<comment type="similarity">
    <text evidence="5 20">In the N-terminal section; belongs to the N-acetylglucosamine-1-phosphate uridyltransferase family.</text>
</comment>
<dbReference type="GO" id="GO:0008360">
    <property type="term" value="P:regulation of cell shape"/>
    <property type="evidence" value="ECO:0007669"/>
    <property type="project" value="UniProtKB-KW"/>
</dbReference>
<evidence type="ECO:0000256" key="3">
    <source>
        <dbReference type="ARBA" id="ARBA00005208"/>
    </source>
</evidence>
<dbReference type="GO" id="GO:0000287">
    <property type="term" value="F:magnesium ion binding"/>
    <property type="evidence" value="ECO:0007669"/>
    <property type="project" value="UniProtKB-UniRule"/>
</dbReference>
<comment type="subunit">
    <text evidence="20">Homotrimer.</text>
</comment>
<feature type="binding site" evidence="20">
    <location>
        <position position="72"/>
    </location>
    <ligand>
        <name>UDP-N-acetyl-alpha-D-glucosamine</name>
        <dbReference type="ChEBI" id="CHEBI:57705"/>
    </ligand>
</feature>
<feature type="binding site" evidence="20">
    <location>
        <begin position="8"/>
        <end position="11"/>
    </location>
    <ligand>
        <name>UDP-N-acetyl-alpha-D-glucosamine</name>
        <dbReference type="ChEBI" id="CHEBI:57705"/>
    </ligand>
</feature>
<dbReference type="EC" id="2.7.7.23" evidence="20"/>
<evidence type="ECO:0000313" key="22">
    <source>
        <dbReference type="EMBL" id="HIV86224.1"/>
    </source>
</evidence>
<dbReference type="EC" id="2.3.1.157" evidence="20"/>
<feature type="binding site" evidence="20">
    <location>
        <position position="374"/>
    </location>
    <ligand>
        <name>UDP-N-acetyl-alpha-D-glucosamine</name>
        <dbReference type="ChEBI" id="CHEBI:57705"/>
    </ligand>
</feature>
<feature type="domain" description="Nucleotidyl transferase" evidence="21">
    <location>
        <begin position="5"/>
        <end position="217"/>
    </location>
</feature>
<feature type="binding site" evidence="20">
    <location>
        <position position="437"/>
    </location>
    <ligand>
        <name>acetyl-CoA</name>
        <dbReference type="ChEBI" id="CHEBI:57288"/>
    </ligand>
</feature>
<evidence type="ECO:0000313" key="23">
    <source>
        <dbReference type="Proteomes" id="UP000824162"/>
    </source>
</evidence>
<feature type="region of interest" description="Pyrophosphorylase" evidence="20">
    <location>
        <begin position="1"/>
        <end position="227"/>
    </location>
</feature>
<name>A0A9D1TMJ4_9FIRM</name>
<dbReference type="GO" id="GO:0071555">
    <property type="term" value="P:cell wall organization"/>
    <property type="evidence" value="ECO:0007669"/>
    <property type="project" value="UniProtKB-KW"/>
</dbReference>
<comment type="caution">
    <text evidence="20">Lacks conserved residue(s) required for the propagation of feature annotation.</text>
</comment>